<dbReference type="RefSeq" id="WP_070744545.1">
    <property type="nucleotide sequence ID" value="NZ_MDZA01000255.1"/>
</dbReference>
<protein>
    <recommendedName>
        <fullName evidence="2">Outer membrane protein beta-barrel domain-containing protein</fullName>
    </recommendedName>
</protein>
<dbReference type="EMBL" id="MDZA01000255">
    <property type="protein sequence ID" value="OGX89713.1"/>
    <property type="molecule type" value="Genomic_DNA"/>
</dbReference>
<evidence type="ECO:0000259" key="2">
    <source>
        <dbReference type="Pfam" id="PF13568"/>
    </source>
</evidence>
<dbReference type="OrthoDB" id="947434at2"/>
<dbReference type="InterPro" id="IPR011250">
    <property type="entry name" value="OMP/PagP_B-barrel"/>
</dbReference>
<keyword evidence="1" id="KW-0732">Signal</keyword>
<evidence type="ECO:0000313" key="3">
    <source>
        <dbReference type="EMBL" id="OGX89713.1"/>
    </source>
</evidence>
<feature type="domain" description="Outer membrane protein beta-barrel" evidence="2">
    <location>
        <begin position="27"/>
        <end position="186"/>
    </location>
</feature>
<dbReference type="InterPro" id="IPR025665">
    <property type="entry name" value="Beta-barrel_OMP_2"/>
</dbReference>
<dbReference type="SUPFAM" id="SSF56925">
    <property type="entry name" value="OMPA-like"/>
    <property type="match status" value="1"/>
</dbReference>
<sequence length="210" mass="22704">MKQLVLIIFFCGSALAAAAQRTAEQSNYYARPAKVRFGAKVGLNLSNTDFNRGFPAPAVPVETSWRPGFAAGFTLQVPVGQRGFSVQQEYLFSQLGGRVSATGTTYTLRYLSLPLLLKYGVSRRLAVLAGPQADLLIQANQQVAGTTTNVTHDTEERSVGATAGLEYFLGPRLSLTARYVHGLNHVGLGQRSAVTEFKFEAVQLSADVKF</sequence>
<dbReference type="Pfam" id="PF13568">
    <property type="entry name" value="OMP_b-brl_2"/>
    <property type="match status" value="1"/>
</dbReference>
<reference evidence="3 4" key="1">
    <citation type="submission" date="2016-08" db="EMBL/GenBank/DDBJ databases">
        <title>Hymenobacter coccineus sp. nov., Hymenobacter lapidarius sp. nov. and Hymenobacter glacialis sp. nov., isolated from Antarctic soil.</title>
        <authorList>
            <person name="Sedlacek I."/>
            <person name="Kralova S."/>
            <person name="Kyrova K."/>
            <person name="Maslanova I."/>
            <person name="Stankova E."/>
            <person name="Vrbovska V."/>
            <person name="Nemec M."/>
            <person name="Bartak M."/>
            <person name="Svec P."/>
            <person name="Busse H.-J."/>
            <person name="Pantucek R."/>
        </authorList>
    </citation>
    <scope>NUCLEOTIDE SEQUENCE [LARGE SCALE GENOMIC DNA]</scope>
    <source>
        <strain evidence="3 4">CCM 8649</strain>
    </source>
</reference>
<organism evidence="3 4">
    <name type="scientific">Hymenobacter coccineus</name>
    <dbReference type="NCBI Taxonomy" id="1908235"/>
    <lineage>
        <taxon>Bacteria</taxon>
        <taxon>Pseudomonadati</taxon>
        <taxon>Bacteroidota</taxon>
        <taxon>Cytophagia</taxon>
        <taxon>Cytophagales</taxon>
        <taxon>Hymenobacteraceae</taxon>
        <taxon>Hymenobacter</taxon>
    </lineage>
</organism>
<gene>
    <name evidence="3" type="ORF">BEN49_08470</name>
</gene>
<evidence type="ECO:0000313" key="4">
    <source>
        <dbReference type="Proteomes" id="UP000177506"/>
    </source>
</evidence>
<feature type="signal peptide" evidence="1">
    <location>
        <begin position="1"/>
        <end position="16"/>
    </location>
</feature>
<accession>A0A1G1TFS9</accession>
<proteinExistence type="predicted"/>
<feature type="chain" id="PRO_5009579538" description="Outer membrane protein beta-barrel domain-containing protein" evidence="1">
    <location>
        <begin position="17"/>
        <end position="210"/>
    </location>
</feature>
<comment type="caution">
    <text evidence="3">The sequence shown here is derived from an EMBL/GenBank/DDBJ whole genome shotgun (WGS) entry which is preliminary data.</text>
</comment>
<keyword evidence="4" id="KW-1185">Reference proteome</keyword>
<dbReference type="AlphaFoldDB" id="A0A1G1TFS9"/>
<dbReference type="Proteomes" id="UP000177506">
    <property type="component" value="Unassembled WGS sequence"/>
</dbReference>
<name>A0A1G1TFS9_9BACT</name>
<evidence type="ECO:0000256" key="1">
    <source>
        <dbReference type="SAM" id="SignalP"/>
    </source>
</evidence>